<evidence type="ECO:0000256" key="3">
    <source>
        <dbReference type="ARBA" id="ARBA00023237"/>
    </source>
</evidence>
<evidence type="ECO:0000256" key="5">
    <source>
        <dbReference type="SAM" id="MobiDB-lite"/>
    </source>
</evidence>
<keyword evidence="2 4" id="KW-0472">Membrane</keyword>
<dbReference type="EMBL" id="RXOF01000006">
    <property type="protein sequence ID" value="RTQ49754.1"/>
    <property type="molecule type" value="Genomic_DNA"/>
</dbReference>
<accession>A0A3S0K5I4</accession>
<dbReference type="PROSITE" id="PS51123">
    <property type="entry name" value="OMPA_2"/>
    <property type="match status" value="1"/>
</dbReference>
<dbReference type="Proteomes" id="UP000282184">
    <property type="component" value="Unassembled WGS sequence"/>
</dbReference>
<dbReference type="InterPro" id="IPR036737">
    <property type="entry name" value="OmpA-like_sf"/>
</dbReference>
<keyword evidence="8" id="KW-1185">Reference proteome</keyword>
<dbReference type="RefSeq" id="WP_126693613.1">
    <property type="nucleotide sequence ID" value="NZ_RXOF01000006.1"/>
</dbReference>
<dbReference type="PRINTS" id="PR01021">
    <property type="entry name" value="OMPADOMAIN"/>
</dbReference>
<gene>
    <name evidence="7" type="ORF">EJV47_13165</name>
</gene>
<dbReference type="InterPro" id="IPR050330">
    <property type="entry name" value="Bact_OuterMem_StrucFunc"/>
</dbReference>
<proteinExistence type="predicted"/>
<feature type="domain" description="OmpA-like" evidence="6">
    <location>
        <begin position="34"/>
        <end position="153"/>
    </location>
</feature>
<evidence type="ECO:0000256" key="1">
    <source>
        <dbReference type="ARBA" id="ARBA00004442"/>
    </source>
</evidence>
<dbReference type="SUPFAM" id="SSF103088">
    <property type="entry name" value="OmpA-like"/>
    <property type="match status" value="1"/>
</dbReference>
<evidence type="ECO:0000256" key="2">
    <source>
        <dbReference type="ARBA" id="ARBA00023136"/>
    </source>
</evidence>
<organism evidence="7 8">
    <name type="scientific">Hymenobacter gummosus</name>
    <dbReference type="NCBI Taxonomy" id="1776032"/>
    <lineage>
        <taxon>Bacteria</taxon>
        <taxon>Pseudomonadati</taxon>
        <taxon>Bacteroidota</taxon>
        <taxon>Cytophagia</taxon>
        <taxon>Cytophagales</taxon>
        <taxon>Hymenobacteraceae</taxon>
        <taxon>Hymenobacter</taxon>
    </lineage>
</organism>
<dbReference type="PROSITE" id="PS51257">
    <property type="entry name" value="PROKAR_LIPOPROTEIN"/>
    <property type="match status" value="1"/>
</dbReference>
<dbReference type="GO" id="GO:0009279">
    <property type="term" value="C:cell outer membrane"/>
    <property type="evidence" value="ECO:0007669"/>
    <property type="project" value="UniProtKB-SubCell"/>
</dbReference>
<evidence type="ECO:0000313" key="8">
    <source>
        <dbReference type="Proteomes" id="UP000282184"/>
    </source>
</evidence>
<sequence length="153" mass="16807">MKNTLAALGLTLLSLTACRPDKTPQGEIVSRQTPEGPVLGLSADWLFEDGRPELKPTAEPALQQLAQRVRAQPRTLLLVRCYTDSRGDDNENAQLAQVRAEAVAGWLRQHQVTVPMEVQGLGEADPLVPNARPDGSDDPEARARNRRVEIVLR</sequence>
<dbReference type="InterPro" id="IPR006665">
    <property type="entry name" value="OmpA-like"/>
</dbReference>
<name>A0A3S0K5I4_9BACT</name>
<dbReference type="AlphaFoldDB" id="A0A3S0K5I4"/>
<evidence type="ECO:0000259" key="6">
    <source>
        <dbReference type="PROSITE" id="PS51123"/>
    </source>
</evidence>
<comment type="caution">
    <text evidence="7">The sequence shown here is derived from an EMBL/GenBank/DDBJ whole genome shotgun (WGS) entry which is preliminary data.</text>
</comment>
<evidence type="ECO:0000256" key="4">
    <source>
        <dbReference type="PROSITE-ProRule" id="PRU00473"/>
    </source>
</evidence>
<evidence type="ECO:0000313" key="7">
    <source>
        <dbReference type="EMBL" id="RTQ49754.1"/>
    </source>
</evidence>
<dbReference type="PANTHER" id="PTHR30329">
    <property type="entry name" value="STATOR ELEMENT OF FLAGELLAR MOTOR COMPLEX"/>
    <property type="match status" value="1"/>
</dbReference>
<dbReference type="OrthoDB" id="9800869at2"/>
<dbReference type="PANTHER" id="PTHR30329:SF21">
    <property type="entry name" value="LIPOPROTEIN YIAD-RELATED"/>
    <property type="match status" value="1"/>
</dbReference>
<protein>
    <submittedName>
        <fullName evidence="7">OmpA family protein</fullName>
    </submittedName>
</protein>
<dbReference type="Pfam" id="PF00691">
    <property type="entry name" value="OmpA"/>
    <property type="match status" value="1"/>
</dbReference>
<comment type="subcellular location">
    <subcellularLocation>
        <location evidence="1">Cell outer membrane</location>
    </subcellularLocation>
</comment>
<feature type="region of interest" description="Disordered" evidence="5">
    <location>
        <begin position="120"/>
        <end position="147"/>
    </location>
</feature>
<dbReference type="CDD" id="cd07185">
    <property type="entry name" value="OmpA_C-like"/>
    <property type="match status" value="1"/>
</dbReference>
<reference evidence="7 8" key="1">
    <citation type="submission" date="2018-12" db="EMBL/GenBank/DDBJ databases">
        <title>Hymenobacter gummosus sp. nov., isolated from a spring.</title>
        <authorList>
            <person name="Nie L."/>
        </authorList>
    </citation>
    <scope>NUCLEOTIDE SEQUENCE [LARGE SCALE GENOMIC DNA]</scope>
    <source>
        <strain evidence="7 8">KCTC 52166</strain>
    </source>
</reference>
<dbReference type="Gene3D" id="3.30.1330.60">
    <property type="entry name" value="OmpA-like domain"/>
    <property type="match status" value="1"/>
</dbReference>
<keyword evidence="3" id="KW-0998">Cell outer membrane</keyword>
<dbReference type="InterPro" id="IPR006664">
    <property type="entry name" value="OMP_bac"/>
</dbReference>